<evidence type="ECO:0000256" key="1">
    <source>
        <dbReference type="ARBA" id="ARBA00008324"/>
    </source>
</evidence>
<organism evidence="4 5">
    <name type="scientific">Amycolatopsis alkalitolerans</name>
    <dbReference type="NCBI Taxonomy" id="2547244"/>
    <lineage>
        <taxon>Bacteria</taxon>
        <taxon>Bacillati</taxon>
        <taxon>Actinomycetota</taxon>
        <taxon>Actinomycetes</taxon>
        <taxon>Pseudonocardiales</taxon>
        <taxon>Pseudonocardiaceae</taxon>
        <taxon>Amycolatopsis</taxon>
    </lineage>
</organism>
<name>A0A5C4LU36_9PSEU</name>
<dbReference type="PANTHER" id="PTHR21660:SF1">
    <property type="entry name" value="ACYL-COENZYME A THIOESTERASE 13"/>
    <property type="match status" value="1"/>
</dbReference>
<keyword evidence="5" id="KW-1185">Reference proteome</keyword>
<dbReference type="InterPro" id="IPR029069">
    <property type="entry name" value="HotDog_dom_sf"/>
</dbReference>
<dbReference type="Pfam" id="PF03061">
    <property type="entry name" value="4HBT"/>
    <property type="match status" value="1"/>
</dbReference>
<dbReference type="InterPro" id="IPR006683">
    <property type="entry name" value="Thioestr_dom"/>
</dbReference>
<dbReference type="AlphaFoldDB" id="A0A5C4LU36"/>
<comment type="similarity">
    <text evidence="1">Belongs to the thioesterase PaaI family.</text>
</comment>
<dbReference type="SUPFAM" id="SSF54637">
    <property type="entry name" value="Thioesterase/thiol ester dehydrase-isomerase"/>
    <property type="match status" value="1"/>
</dbReference>
<proteinExistence type="inferred from homology"/>
<comment type="caution">
    <text evidence="4">The sequence shown here is derived from an EMBL/GenBank/DDBJ whole genome shotgun (WGS) entry which is preliminary data.</text>
</comment>
<dbReference type="CDD" id="cd03443">
    <property type="entry name" value="PaaI_thioesterase"/>
    <property type="match status" value="1"/>
</dbReference>
<protein>
    <submittedName>
        <fullName evidence="4">PaaI family thioesterase</fullName>
    </submittedName>
</protein>
<accession>A0A5C4LU36</accession>
<dbReference type="EMBL" id="VDFW01000030">
    <property type="protein sequence ID" value="TNC21899.1"/>
    <property type="molecule type" value="Genomic_DNA"/>
</dbReference>
<dbReference type="OrthoDB" id="9813282at2"/>
<keyword evidence="2" id="KW-0378">Hydrolase</keyword>
<evidence type="ECO:0000313" key="5">
    <source>
        <dbReference type="Proteomes" id="UP000305546"/>
    </source>
</evidence>
<evidence type="ECO:0000256" key="2">
    <source>
        <dbReference type="ARBA" id="ARBA00022801"/>
    </source>
</evidence>
<dbReference type="Gene3D" id="3.10.129.10">
    <property type="entry name" value="Hotdog Thioesterase"/>
    <property type="match status" value="1"/>
</dbReference>
<dbReference type="NCBIfam" id="TIGR00369">
    <property type="entry name" value="unchar_dom_1"/>
    <property type="match status" value="1"/>
</dbReference>
<dbReference type="PANTHER" id="PTHR21660">
    <property type="entry name" value="THIOESTERASE SUPERFAMILY MEMBER-RELATED"/>
    <property type="match status" value="1"/>
</dbReference>
<dbReference type="RefSeq" id="WP_139099569.1">
    <property type="nucleotide sequence ID" value="NZ_VDFW01000030.1"/>
</dbReference>
<feature type="domain" description="Thioesterase" evidence="3">
    <location>
        <begin position="73"/>
        <end position="150"/>
    </location>
</feature>
<dbReference type="InterPro" id="IPR039298">
    <property type="entry name" value="ACOT13"/>
</dbReference>
<gene>
    <name evidence="4" type="ORF">FG385_26805</name>
</gene>
<dbReference type="Proteomes" id="UP000305546">
    <property type="component" value="Unassembled WGS sequence"/>
</dbReference>
<sequence>MTERQKTITWQDPLASAAEGRTMSGLEYLTAIAEGRLPGAPIGAHLGMRVVKVSDGEVVFAATADESLYNPIGMIHGGVAATLLDSAIGCAVHTKLPAGVGYSSIELKVSYLKAIHPSAGELRAVGRVVKAGSRVSFGEGELHDASGTLLATASSSCLIMRP</sequence>
<evidence type="ECO:0000313" key="4">
    <source>
        <dbReference type="EMBL" id="TNC21899.1"/>
    </source>
</evidence>
<reference evidence="4 5" key="1">
    <citation type="submission" date="2019-06" db="EMBL/GenBank/DDBJ databases">
        <title>Amycolatopsis alkalitolerans sp. nov., isolated from Gastrodia elata Blume.</title>
        <authorList>
            <person name="Narsing Rao M.P."/>
            <person name="Li W.J."/>
        </authorList>
    </citation>
    <scope>NUCLEOTIDE SEQUENCE [LARGE SCALE GENOMIC DNA]</scope>
    <source>
        <strain evidence="4 5">SYSUP0005</strain>
    </source>
</reference>
<dbReference type="GO" id="GO:0047617">
    <property type="term" value="F:fatty acyl-CoA hydrolase activity"/>
    <property type="evidence" value="ECO:0007669"/>
    <property type="project" value="InterPro"/>
</dbReference>
<evidence type="ECO:0000259" key="3">
    <source>
        <dbReference type="Pfam" id="PF03061"/>
    </source>
</evidence>
<dbReference type="InterPro" id="IPR003736">
    <property type="entry name" value="PAAI_dom"/>
</dbReference>